<dbReference type="InterPro" id="IPR006594">
    <property type="entry name" value="LisH"/>
</dbReference>
<dbReference type="OrthoDB" id="47802at2759"/>
<keyword evidence="7" id="KW-1185">Reference proteome</keyword>
<dbReference type="PROSITE" id="PS50896">
    <property type="entry name" value="LISH"/>
    <property type="match status" value="1"/>
</dbReference>
<name>A0A8S1JD96_9CHLO</name>
<sequence>MPAGWSMQPPTDERPGRVGLSPRAAGGMDSGPATWLHIYILDYLRKKKMVRSAETFCAEAGLDMSNTATQVPGLWEWWLQMWEARVASRAQPAGDMVLRAQQPELSSLGGELGREAPTRVMTEQQIQQLLFLKRKQAQAQAQAQQAAQAQAQAQVQAQVQAQAHAQVHAQTQVHQAQLQARQAQIQAHAQDQDCAAGLLGQQHQQQDMGVSPWGQQAHYLLQQDQRQELLAGMQGAPGIVVGKQGWWMSIIHGRTCSGCQRAGLSSGQGCYCFVPAYISSTYSCFAEPCGTSCKQQAVATKCFVDSVCFCMSL</sequence>
<protein>
    <recommendedName>
        <fullName evidence="8">LisH domain-containing protein</fullName>
    </recommendedName>
</protein>
<organism evidence="6 7">
    <name type="scientific">Ostreobium quekettii</name>
    <dbReference type="NCBI Taxonomy" id="121088"/>
    <lineage>
        <taxon>Eukaryota</taxon>
        <taxon>Viridiplantae</taxon>
        <taxon>Chlorophyta</taxon>
        <taxon>core chlorophytes</taxon>
        <taxon>Ulvophyceae</taxon>
        <taxon>TCBD clade</taxon>
        <taxon>Bryopsidales</taxon>
        <taxon>Ostreobineae</taxon>
        <taxon>Ostreobiaceae</taxon>
        <taxon>Ostreobium</taxon>
    </lineage>
</organism>
<proteinExistence type="predicted"/>
<dbReference type="AlphaFoldDB" id="A0A8S1JD96"/>
<keyword evidence="2" id="KW-0805">Transcription regulation</keyword>
<dbReference type="EMBL" id="CAJHUC010002656">
    <property type="protein sequence ID" value="CAD7704136.1"/>
    <property type="molecule type" value="Genomic_DNA"/>
</dbReference>
<evidence type="ECO:0000256" key="5">
    <source>
        <dbReference type="SAM" id="MobiDB-lite"/>
    </source>
</evidence>
<dbReference type="PANTHER" id="PTHR45093">
    <property type="entry name" value="TRANSCRIPTION ACTIVATOR MSS11"/>
    <property type="match status" value="1"/>
</dbReference>
<evidence type="ECO:0008006" key="8">
    <source>
        <dbReference type="Google" id="ProtNLM"/>
    </source>
</evidence>
<dbReference type="PANTHER" id="PTHR45093:SF2">
    <property type="entry name" value="LISH DOMAIN-CONTAINING PROTEIN"/>
    <property type="match status" value="1"/>
</dbReference>
<comment type="subcellular location">
    <subcellularLocation>
        <location evidence="1">Nucleus</location>
    </subcellularLocation>
</comment>
<dbReference type="Proteomes" id="UP000708148">
    <property type="component" value="Unassembled WGS sequence"/>
</dbReference>
<dbReference type="Pfam" id="PF08513">
    <property type="entry name" value="LisH"/>
    <property type="match status" value="1"/>
</dbReference>
<accession>A0A8S1JD96</accession>
<keyword evidence="3" id="KW-0804">Transcription</keyword>
<evidence type="ECO:0000313" key="6">
    <source>
        <dbReference type="EMBL" id="CAD7704136.1"/>
    </source>
</evidence>
<reference evidence="6" key="1">
    <citation type="submission" date="2020-12" db="EMBL/GenBank/DDBJ databases">
        <authorList>
            <person name="Iha C."/>
        </authorList>
    </citation>
    <scope>NUCLEOTIDE SEQUENCE</scope>
</reference>
<evidence type="ECO:0000313" key="7">
    <source>
        <dbReference type="Proteomes" id="UP000708148"/>
    </source>
</evidence>
<keyword evidence="4" id="KW-0539">Nucleus</keyword>
<comment type="caution">
    <text evidence="6">The sequence shown here is derived from an EMBL/GenBank/DDBJ whole genome shotgun (WGS) entry which is preliminary data.</text>
</comment>
<dbReference type="GO" id="GO:0005634">
    <property type="term" value="C:nucleus"/>
    <property type="evidence" value="ECO:0007669"/>
    <property type="project" value="UniProtKB-SubCell"/>
</dbReference>
<gene>
    <name evidence="6" type="ORF">OSTQU699_LOCUS9493</name>
</gene>
<evidence type="ECO:0000256" key="2">
    <source>
        <dbReference type="ARBA" id="ARBA00023015"/>
    </source>
</evidence>
<evidence type="ECO:0000256" key="4">
    <source>
        <dbReference type="ARBA" id="ARBA00023242"/>
    </source>
</evidence>
<evidence type="ECO:0000256" key="3">
    <source>
        <dbReference type="ARBA" id="ARBA00023163"/>
    </source>
</evidence>
<feature type="region of interest" description="Disordered" evidence="5">
    <location>
        <begin position="1"/>
        <end position="27"/>
    </location>
</feature>
<evidence type="ECO:0000256" key="1">
    <source>
        <dbReference type="ARBA" id="ARBA00004123"/>
    </source>
</evidence>